<dbReference type="InterPro" id="IPR010982">
    <property type="entry name" value="Lambda_DNA-bd_dom_sf"/>
</dbReference>
<organism evidence="2 3">
    <name type="scientific">Actinomadura rubrisoli</name>
    <dbReference type="NCBI Taxonomy" id="2530368"/>
    <lineage>
        <taxon>Bacteria</taxon>
        <taxon>Bacillati</taxon>
        <taxon>Actinomycetota</taxon>
        <taxon>Actinomycetes</taxon>
        <taxon>Streptosporangiales</taxon>
        <taxon>Thermomonosporaceae</taxon>
        <taxon>Actinomadura</taxon>
    </lineage>
</organism>
<dbReference type="RefSeq" id="WP_131897769.1">
    <property type="nucleotide sequence ID" value="NZ_SMKU01000157.1"/>
</dbReference>
<dbReference type="CDD" id="cd00093">
    <property type="entry name" value="HTH_XRE"/>
    <property type="match status" value="1"/>
</dbReference>
<dbReference type="AlphaFoldDB" id="A0A4R5B5F0"/>
<dbReference type="Proteomes" id="UP000294513">
    <property type="component" value="Unassembled WGS sequence"/>
</dbReference>
<keyword evidence="3" id="KW-1185">Reference proteome</keyword>
<dbReference type="Pfam" id="PF19054">
    <property type="entry name" value="DUF5753"/>
    <property type="match status" value="1"/>
</dbReference>
<reference evidence="2 3" key="1">
    <citation type="submission" date="2019-03" db="EMBL/GenBank/DDBJ databases">
        <title>Draft genome sequences of novel Actinobacteria.</title>
        <authorList>
            <person name="Sahin N."/>
            <person name="Ay H."/>
            <person name="Saygin H."/>
        </authorList>
    </citation>
    <scope>NUCLEOTIDE SEQUENCE [LARGE SCALE GENOMIC DNA]</scope>
    <source>
        <strain evidence="2 3">H3C3</strain>
    </source>
</reference>
<dbReference type="Gene3D" id="1.10.260.40">
    <property type="entry name" value="lambda repressor-like DNA-binding domains"/>
    <property type="match status" value="1"/>
</dbReference>
<dbReference type="Pfam" id="PF13560">
    <property type="entry name" value="HTH_31"/>
    <property type="match status" value="1"/>
</dbReference>
<gene>
    <name evidence="2" type="ORF">E1298_26225</name>
</gene>
<dbReference type="OrthoDB" id="3461766at2"/>
<accession>A0A4R5B5F0</accession>
<feature type="domain" description="DUF5753" evidence="1">
    <location>
        <begin position="116"/>
        <end position="290"/>
    </location>
</feature>
<comment type="caution">
    <text evidence="2">The sequence shown here is derived from an EMBL/GenBank/DDBJ whole genome shotgun (WGS) entry which is preliminary data.</text>
</comment>
<dbReference type="EMBL" id="SMKU01000157">
    <property type="protein sequence ID" value="TDD80213.1"/>
    <property type="molecule type" value="Genomic_DNA"/>
</dbReference>
<dbReference type="InterPro" id="IPR001387">
    <property type="entry name" value="Cro/C1-type_HTH"/>
</dbReference>
<proteinExistence type="predicted"/>
<dbReference type="InterPro" id="IPR043917">
    <property type="entry name" value="DUF5753"/>
</dbReference>
<evidence type="ECO:0000313" key="3">
    <source>
        <dbReference type="Proteomes" id="UP000294513"/>
    </source>
</evidence>
<dbReference type="SUPFAM" id="SSF47413">
    <property type="entry name" value="lambda repressor-like DNA-binding domains"/>
    <property type="match status" value="1"/>
</dbReference>
<evidence type="ECO:0000259" key="1">
    <source>
        <dbReference type="Pfam" id="PF19054"/>
    </source>
</evidence>
<dbReference type="GO" id="GO:0003677">
    <property type="term" value="F:DNA binding"/>
    <property type="evidence" value="ECO:0007669"/>
    <property type="project" value="InterPro"/>
</dbReference>
<evidence type="ECO:0000313" key="2">
    <source>
        <dbReference type="EMBL" id="TDD80213.1"/>
    </source>
</evidence>
<name>A0A4R5B5F0_9ACTN</name>
<protein>
    <submittedName>
        <fullName evidence="2">XRE family transcriptional regulator</fullName>
    </submittedName>
</protein>
<sequence length="296" mass="32594">MSTAAVEHAGSGFPEAWEAGPTVARMVLGAQLRRLREADGFSREEAGAAVRRPTEWISTLELGRARLKLREVADLCAAYGVTDQAARATLLGLARQANAPGWWSPFQDVIPGWLEPYIGLEQSASIIRAYEAQIVPELLQTGDYTRALLHARHPGAQVERIVQLRTRRQQILYRSRPVRLWAVIDEAALRRAFGSRPVAFAQLEHLIDMCDLGHVTLQVLPLEAEAPAVAGGSFTLLRPPEAELPDVVYVGRLNGAMYPAEPGAVASYWHVMNWLVLEAAPACSTPSILRRILRDL</sequence>